<dbReference type="OrthoDB" id="3359487at2759"/>
<dbReference type="InterPro" id="IPR012337">
    <property type="entry name" value="RNaseH-like_sf"/>
</dbReference>
<name>A0A6A4HHY9_9AGAR</name>
<keyword evidence="2" id="KW-1185">Reference proteome</keyword>
<evidence type="ECO:0000313" key="2">
    <source>
        <dbReference type="Proteomes" id="UP000799118"/>
    </source>
</evidence>
<protein>
    <recommendedName>
        <fullName evidence="3">hAT-like transposase RNase-H fold domain-containing protein</fullName>
    </recommendedName>
</protein>
<dbReference type="PANTHER" id="PTHR23272">
    <property type="entry name" value="BED FINGER-RELATED"/>
    <property type="match status" value="1"/>
</dbReference>
<feature type="non-terminal residue" evidence="1">
    <location>
        <position position="173"/>
    </location>
</feature>
<gene>
    <name evidence="1" type="ORF">BT96DRAFT_780829</name>
</gene>
<proteinExistence type="predicted"/>
<dbReference type="PANTHER" id="PTHR23272:SF104">
    <property type="entry name" value="HAT FAMILY DIMERISATION DOMAIN CONTAINING PROTEIN, EXPRESSED"/>
    <property type="match status" value="1"/>
</dbReference>
<accession>A0A6A4HHY9</accession>
<dbReference type="AlphaFoldDB" id="A0A6A4HHY9"/>
<dbReference type="SUPFAM" id="SSF53098">
    <property type="entry name" value="Ribonuclease H-like"/>
    <property type="match status" value="1"/>
</dbReference>
<dbReference type="EMBL" id="ML769512">
    <property type="protein sequence ID" value="KAE9396505.1"/>
    <property type="molecule type" value="Genomic_DNA"/>
</dbReference>
<dbReference type="Proteomes" id="UP000799118">
    <property type="component" value="Unassembled WGS sequence"/>
</dbReference>
<feature type="non-terminal residue" evidence="1">
    <location>
        <position position="1"/>
    </location>
</feature>
<evidence type="ECO:0000313" key="1">
    <source>
        <dbReference type="EMBL" id="KAE9396505.1"/>
    </source>
</evidence>
<organism evidence="1 2">
    <name type="scientific">Gymnopus androsaceus JB14</name>
    <dbReference type="NCBI Taxonomy" id="1447944"/>
    <lineage>
        <taxon>Eukaryota</taxon>
        <taxon>Fungi</taxon>
        <taxon>Dikarya</taxon>
        <taxon>Basidiomycota</taxon>
        <taxon>Agaricomycotina</taxon>
        <taxon>Agaricomycetes</taxon>
        <taxon>Agaricomycetidae</taxon>
        <taxon>Agaricales</taxon>
        <taxon>Marasmiineae</taxon>
        <taxon>Omphalotaceae</taxon>
        <taxon>Gymnopus</taxon>
    </lineage>
</organism>
<reference evidence="1" key="1">
    <citation type="journal article" date="2019" name="Environ. Microbiol.">
        <title>Fungal ecological strategies reflected in gene transcription - a case study of two litter decomposers.</title>
        <authorList>
            <person name="Barbi F."/>
            <person name="Kohler A."/>
            <person name="Barry K."/>
            <person name="Baskaran P."/>
            <person name="Daum C."/>
            <person name="Fauchery L."/>
            <person name="Ihrmark K."/>
            <person name="Kuo A."/>
            <person name="LaButti K."/>
            <person name="Lipzen A."/>
            <person name="Morin E."/>
            <person name="Grigoriev I.V."/>
            <person name="Henrissat B."/>
            <person name="Lindahl B."/>
            <person name="Martin F."/>
        </authorList>
    </citation>
    <scope>NUCLEOTIDE SEQUENCE</scope>
    <source>
        <strain evidence="1">JB14</strain>
    </source>
</reference>
<evidence type="ECO:0008006" key="3">
    <source>
        <dbReference type="Google" id="ProtNLM"/>
    </source>
</evidence>
<sequence length="173" mass="19713">RRISFKIINSPTLLLPRWHELTAGTAFENRILPHNIATQWNSTYDMLKSFSEMKDLANKFLDSTSNGLAAYILSNEEWEAVDGLIFVLKILKDATKFFSSNSPNIAAVIPAMDQINEAFATGIVNEQELSAPLRHALSIGKQTLNKYYQLMDTSHIYRIAMILHPSFKLEYFK</sequence>